<dbReference type="EMBL" id="KN788060">
    <property type="protein sequence ID" value="KIH43203.1"/>
    <property type="molecule type" value="Genomic_DNA"/>
</dbReference>
<gene>
    <name evidence="2" type="ORF">ANCDUO_26796</name>
</gene>
<dbReference type="OrthoDB" id="410104at2759"/>
<dbReference type="InterPro" id="IPR043128">
    <property type="entry name" value="Rev_trsase/Diguanyl_cyclase"/>
</dbReference>
<dbReference type="PROSITE" id="PS50878">
    <property type="entry name" value="RT_POL"/>
    <property type="match status" value="1"/>
</dbReference>
<dbReference type="AlphaFoldDB" id="A0A0C2BHE5"/>
<protein>
    <recommendedName>
        <fullName evidence="1">Reverse transcriptase domain-containing protein</fullName>
    </recommendedName>
</protein>
<dbReference type="SUPFAM" id="SSF56672">
    <property type="entry name" value="DNA/RNA polymerases"/>
    <property type="match status" value="1"/>
</dbReference>
<evidence type="ECO:0000313" key="3">
    <source>
        <dbReference type="Proteomes" id="UP000054047"/>
    </source>
</evidence>
<dbReference type="Pfam" id="PF00078">
    <property type="entry name" value="RVT_1"/>
    <property type="match status" value="1"/>
</dbReference>
<reference evidence="2 3" key="1">
    <citation type="submission" date="2013-12" db="EMBL/GenBank/DDBJ databases">
        <title>Draft genome of the parsitic nematode Ancylostoma duodenale.</title>
        <authorList>
            <person name="Mitreva M."/>
        </authorList>
    </citation>
    <scope>NUCLEOTIDE SEQUENCE [LARGE SCALE GENOMIC DNA]</scope>
    <source>
        <strain evidence="2 3">Zhejiang</strain>
    </source>
</reference>
<organism evidence="2 3">
    <name type="scientific">Ancylostoma duodenale</name>
    <dbReference type="NCBI Taxonomy" id="51022"/>
    <lineage>
        <taxon>Eukaryota</taxon>
        <taxon>Metazoa</taxon>
        <taxon>Ecdysozoa</taxon>
        <taxon>Nematoda</taxon>
        <taxon>Chromadorea</taxon>
        <taxon>Rhabditida</taxon>
        <taxon>Rhabditina</taxon>
        <taxon>Rhabditomorpha</taxon>
        <taxon>Strongyloidea</taxon>
        <taxon>Ancylostomatidae</taxon>
        <taxon>Ancylostomatinae</taxon>
        <taxon>Ancylostoma</taxon>
    </lineage>
</organism>
<dbReference type="CDD" id="cd01650">
    <property type="entry name" value="RT_nLTR_like"/>
    <property type="match status" value="1"/>
</dbReference>
<evidence type="ECO:0000313" key="2">
    <source>
        <dbReference type="EMBL" id="KIH43203.1"/>
    </source>
</evidence>
<accession>A0A0C2BHE5</accession>
<name>A0A0C2BHE5_9BILA</name>
<dbReference type="PANTHER" id="PTHR47027:SF29">
    <property type="entry name" value="C2H2-TYPE DOMAIN-CONTAINING PROTEIN"/>
    <property type="match status" value="1"/>
</dbReference>
<dbReference type="InterPro" id="IPR043502">
    <property type="entry name" value="DNA/RNA_pol_sf"/>
</dbReference>
<sequence>MLHKKSHEFNIPAYAIFIDFKKAFDTVELSAIWQALESFDVDDNLIKAIQLLYPNGSAAVKIGEFQAELNIQRGVRQGDPLSPLLSTITLQYALNKMNFCDRGFKINGKPLPYLAYADDIVLLSNDRHELENMARDLTETSKQIGLTINFEKTKWMKLNNTTDMDEEIIEIEGQTIRHVYEYVYLGQLISQPRNRLKEIRRRIQAGRSIFFRH</sequence>
<proteinExistence type="predicted"/>
<evidence type="ECO:0000259" key="1">
    <source>
        <dbReference type="PROSITE" id="PS50878"/>
    </source>
</evidence>
<dbReference type="PANTHER" id="PTHR47027">
    <property type="entry name" value="REVERSE TRANSCRIPTASE DOMAIN-CONTAINING PROTEIN"/>
    <property type="match status" value="1"/>
</dbReference>
<dbReference type="Proteomes" id="UP000054047">
    <property type="component" value="Unassembled WGS sequence"/>
</dbReference>
<dbReference type="InterPro" id="IPR000477">
    <property type="entry name" value="RT_dom"/>
</dbReference>
<feature type="domain" description="Reverse transcriptase" evidence="1">
    <location>
        <begin position="1"/>
        <end position="176"/>
    </location>
</feature>
<dbReference type="Gene3D" id="3.30.70.270">
    <property type="match status" value="1"/>
</dbReference>
<feature type="non-terminal residue" evidence="2">
    <location>
        <position position="213"/>
    </location>
</feature>
<keyword evidence="3" id="KW-1185">Reference proteome</keyword>